<evidence type="ECO:0000313" key="3">
    <source>
        <dbReference type="Proteomes" id="UP000789901"/>
    </source>
</evidence>
<sequence>DSNKKNESINVQLRNSRKVITRGRPKSVSYHNNEKNRKNKSTMQELTTYKKRKHRSNFCSNCKKPSKNNIEQTNEKETDEEIDEETDEEIDEKTDKEI</sequence>
<protein>
    <submittedName>
        <fullName evidence="2">22231_t:CDS:1</fullName>
    </submittedName>
</protein>
<keyword evidence="3" id="KW-1185">Reference proteome</keyword>
<accession>A0ABN7WX73</accession>
<organism evidence="2 3">
    <name type="scientific">Gigaspora margarita</name>
    <dbReference type="NCBI Taxonomy" id="4874"/>
    <lineage>
        <taxon>Eukaryota</taxon>
        <taxon>Fungi</taxon>
        <taxon>Fungi incertae sedis</taxon>
        <taxon>Mucoromycota</taxon>
        <taxon>Glomeromycotina</taxon>
        <taxon>Glomeromycetes</taxon>
        <taxon>Diversisporales</taxon>
        <taxon>Gigasporaceae</taxon>
        <taxon>Gigaspora</taxon>
    </lineage>
</organism>
<feature type="compositionally biased region" description="Acidic residues" evidence="1">
    <location>
        <begin position="77"/>
        <end position="92"/>
    </location>
</feature>
<reference evidence="2 3" key="1">
    <citation type="submission" date="2021-06" db="EMBL/GenBank/DDBJ databases">
        <authorList>
            <person name="Kallberg Y."/>
            <person name="Tangrot J."/>
            <person name="Rosling A."/>
        </authorList>
    </citation>
    <scope>NUCLEOTIDE SEQUENCE [LARGE SCALE GENOMIC DNA]</scope>
    <source>
        <strain evidence="2 3">120-4 pot B 10/14</strain>
    </source>
</reference>
<dbReference type="EMBL" id="CAJVQB010069084">
    <property type="protein sequence ID" value="CAG8842467.1"/>
    <property type="molecule type" value="Genomic_DNA"/>
</dbReference>
<proteinExistence type="predicted"/>
<evidence type="ECO:0000313" key="2">
    <source>
        <dbReference type="EMBL" id="CAG8842467.1"/>
    </source>
</evidence>
<gene>
    <name evidence="2" type="ORF">GMARGA_LOCUS36001</name>
</gene>
<dbReference type="Proteomes" id="UP000789901">
    <property type="component" value="Unassembled WGS sequence"/>
</dbReference>
<feature type="region of interest" description="Disordered" evidence="1">
    <location>
        <begin position="20"/>
        <end position="98"/>
    </location>
</feature>
<comment type="caution">
    <text evidence="2">The sequence shown here is derived from an EMBL/GenBank/DDBJ whole genome shotgun (WGS) entry which is preliminary data.</text>
</comment>
<name>A0ABN7WX73_GIGMA</name>
<feature type="non-terminal residue" evidence="2">
    <location>
        <position position="98"/>
    </location>
</feature>
<feature type="non-terminal residue" evidence="2">
    <location>
        <position position="1"/>
    </location>
</feature>
<evidence type="ECO:0000256" key="1">
    <source>
        <dbReference type="SAM" id="MobiDB-lite"/>
    </source>
</evidence>